<proteinExistence type="predicted"/>
<feature type="compositionally biased region" description="Low complexity" evidence="1">
    <location>
        <begin position="91"/>
        <end position="132"/>
    </location>
</feature>
<dbReference type="Proteomes" id="UP000886523">
    <property type="component" value="Unassembled WGS sequence"/>
</dbReference>
<feature type="compositionally biased region" description="Low complexity" evidence="1">
    <location>
        <begin position="155"/>
        <end position="172"/>
    </location>
</feature>
<feature type="region of interest" description="Disordered" evidence="1">
    <location>
        <begin position="153"/>
        <end position="172"/>
    </location>
</feature>
<dbReference type="AlphaFoldDB" id="A0A9P6B6K8"/>
<protein>
    <submittedName>
        <fullName evidence="2">Uncharacterized protein</fullName>
    </submittedName>
</protein>
<name>A0A9P6B6K8_9AGAM</name>
<organism evidence="2 3">
    <name type="scientific">Hydnum rufescens UP504</name>
    <dbReference type="NCBI Taxonomy" id="1448309"/>
    <lineage>
        <taxon>Eukaryota</taxon>
        <taxon>Fungi</taxon>
        <taxon>Dikarya</taxon>
        <taxon>Basidiomycota</taxon>
        <taxon>Agaricomycotina</taxon>
        <taxon>Agaricomycetes</taxon>
        <taxon>Cantharellales</taxon>
        <taxon>Hydnaceae</taxon>
        <taxon>Hydnum</taxon>
    </lineage>
</organism>
<evidence type="ECO:0000256" key="1">
    <source>
        <dbReference type="SAM" id="MobiDB-lite"/>
    </source>
</evidence>
<sequence length="241" mass="26057">MHRPPDLQAFDDPDPLEEDDLTSVIEAKEYAAIKYRELRAKEAKGTRVVNAPDLIGTTVLHGPAPSGGNGLAQLEPPTPTWIGRSDTGRFSRLPSSSSSLSSSISGKGRSSVQEGAKASRPSSRPSKRVASVQMGNDETQPQDVQRPVTKKIKTAASPGVSSVSKPVPVPRSKSVPVAPFKRMPSRTPAPCLTLIMSSIPRTMVRFVGDPRHKCWQAWFSSTLLSLRPEVMLLKKRVVASI</sequence>
<reference evidence="2" key="1">
    <citation type="journal article" date="2020" name="Nat. Commun.">
        <title>Large-scale genome sequencing of mycorrhizal fungi provides insights into the early evolution of symbiotic traits.</title>
        <authorList>
            <person name="Miyauchi S."/>
            <person name="Kiss E."/>
            <person name="Kuo A."/>
            <person name="Drula E."/>
            <person name="Kohler A."/>
            <person name="Sanchez-Garcia M."/>
            <person name="Morin E."/>
            <person name="Andreopoulos B."/>
            <person name="Barry K.W."/>
            <person name="Bonito G."/>
            <person name="Buee M."/>
            <person name="Carver A."/>
            <person name="Chen C."/>
            <person name="Cichocki N."/>
            <person name="Clum A."/>
            <person name="Culley D."/>
            <person name="Crous P.W."/>
            <person name="Fauchery L."/>
            <person name="Girlanda M."/>
            <person name="Hayes R.D."/>
            <person name="Keri Z."/>
            <person name="LaButti K."/>
            <person name="Lipzen A."/>
            <person name="Lombard V."/>
            <person name="Magnuson J."/>
            <person name="Maillard F."/>
            <person name="Murat C."/>
            <person name="Nolan M."/>
            <person name="Ohm R.A."/>
            <person name="Pangilinan J."/>
            <person name="Pereira M.F."/>
            <person name="Perotto S."/>
            <person name="Peter M."/>
            <person name="Pfister S."/>
            <person name="Riley R."/>
            <person name="Sitrit Y."/>
            <person name="Stielow J.B."/>
            <person name="Szollosi G."/>
            <person name="Zifcakova L."/>
            <person name="Stursova M."/>
            <person name="Spatafora J.W."/>
            <person name="Tedersoo L."/>
            <person name="Vaario L.M."/>
            <person name="Yamada A."/>
            <person name="Yan M."/>
            <person name="Wang P."/>
            <person name="Xu J."/>
            <person name="Bruns T."/>
            <person name="Baldrian P."/>
            <person name="Vilgalys R."/>
            <person name="Dunand C."/>
            <person name="Henrissat B."/>
            <person name="Grigoriev I.V."/>
            <person name="Hibbett D."/>
            <person name="Nagy L.G."/>
            <person name="Martin F.M."/>
        </authorList>
    </citation>
    <scope>NUCLEOTIDE SEQUENCE</scope>
    <source>
        <strain evidence="2">UP504</strain>
    </source>
</reference>
<gene>
    <name evidence="2" type="ORF">BS47DRAFT_227162</name>
</gene>
<dbReference type="EMBL" id="MU128923">
    <property type="protein sequence ID" value="KAF9518673.1"/>
    <property type="molecule type" value="Genomic_DNA"/>
</dbReference>
<feature type="region of interest" description="Disordered" evidence="1">
    <location>
        <begin position="57"/>
        <end position="147"/>
    </location>
</feature>
<keyword evidence="3" id="KW-1185">Reference proteome</keyword>
<comment type="caution">
    <text evidence="2">The sequence shown here is derived from an EMBL/GenBank/DDBJ whole genome shotgun (WGS) entry which is preliminary data.</text>
</comment>
<evidence type="ECO:0000313" key="2">
    <source>
        <dbReference type="EMBL" id="KAF9518673.1"/>
    </source>
</evidence>
<evidence type="ECO:0000313" key="3">
    <source>
        <dbReference type="Proteomes" id="UP000886523"/>
    </source>
</evidence>
<accession>A0A9P6B6K8</accession>
<feature type="compositionally biased region" description="Polar residues" evidence="1">
    <location>
        <begin position="133"/>
        <end position="143"/>
    </location>
</feature>